<gene>
    <name evidence="1" type="ORF">N3K66_005938</name>
</gene>
<evidence type="ECO:0000313" key="1">
    <source>
        <dbReference type="EMBL" id="KAI9899477.1"/>
    </source>
</evidence>
<sequence length="507" mass="56556">MLRTTARTARGYLPKSTPQCRRLVATQEHSQRKEGDISSVFRSLSGGDDDALLPSRFADVKRGLLRRDNRDALRVSWERLLKRLRRETEEIGALGSASIPSIEFTDIDAVPAAFDDTLRKRGVAVVRQVVPEAEARGYKEEVEAYIAANPSTKAFPQHDPQVYEIYWSKPQLAARSHPNLLKTQSFLMSQWHSRDPRAPCSTSQPLTYADRLRIRQPGDAGFALGPHVDGGSVERWEEEGYGAGGVFDDVFAGQWEKFDPWELSTRLRARQDLYDGAGACTMFRMYQGWLSMSHTGPREGTLLVNPLLSLSTAYYLLRPFFSPKSAPPVLSAEEPWPERYLHPDNWALEQEPMTSALQGAWPGHGQELSHAWHPHLDLPRTMVHVPQIRPGDYVAWHCDTIHAVDKVHAGKGDSSVLYIPACPTTELNVEYAKRQRDAFFEGMPPGDFPGGVGESAHVGRPGTENLKAVASEEGMRAFGFAPFDVSRARSEGEAAVLSYGNRVMGYE</sequence>
<accession>A0ACC0V151</accession>
<dbReference type="Proteomes" id="UP001163324">
    <property type="component" value="Chromosome 5"/>
</dbReference>
<keyword evidence="2" id="KW-1185">Reference proteome</keyword>
<reference evidence="1" key="1">
    <citation type="submission" date="2022-10" db="EMBL/GenBank/DDBJ databases">
        <title>Complete Genome of Trichothecium roseum strain YXFP-22015, a Plant Pathogen Isolated from Citrus.</title>
        <authorList>
            <person name="Wang Y."/>
            <person name="Zhu L."/>
        </authorList>
    </citation>
    <scope>NUCLEOTIDE SEQUENCE</scope>
    <source>
        <strain evidence="1">YXFP-22015</strain>
    </source>
</reference>
<organism evidence="1 2">
    <name type="scientific">Trichothecium roseum</name>
    <dbReference type="NCBI Taxonomy" id="47278"/>
    <lineage>
        <taxon>Eukaryota</taxon>
        <taxon>Fungi</taxon>
        <taxon>Dikarya</taxon>
        <taxon>Ascomycota</taxon>
        <taxon>Pezizomycotina</taxon>
        <taxon>Sordariomycetes</taxon>
        <taxon>Hypocreomycetidae</taxon>
        <taxon>Hypocreales</taxon>
        <taxon>Hypocreales incertae sedis</taxon>
        <taxon>Trichothecium</taxon>
    </lineage>
</organism>
<dbReference type="EMBL" id="CM047944">
    <property type="protein sequence ID" value="KAI9899477.1"/>
    <property type="molecule type" value="Genomic_DNA"/>
</dbReference>
<comment type="caution">
    <text evidence="1">The sequence shown here is derived from an EMBL/GenBank/DDBJ whole genome shotgun (WGS) entry which is preliminary data.</text>
</comment>
<protein>
    <submittedName>
        <fullName evidence="1">Uncharacterized protein</fullName>
    </submittedName>
</protein>
<evidence type="ECO:0000313" key="2">
    <source>
        <dbReference type="Proteomes" id="UP001163324"/>
    </source>
</evidence>
<proteinExistence type="predicted"/>
<name>A0ACC0V151_9HYPO</name>